<comment type="caution">
    <text evidence="12">The sequence shown here is derived from an EMBL/GenBank/DDBJ whole genome shotgun (WGS) entry which is preliminary data.</text>
</comment>
<reference evidence="12" key="1">
    <citation type="submission" date="2023-03" db="EMBL/GenBank/DDBJ databases">
        <authorList>
            <person name="Steffen K."/>
            <person name="Cardenas P."/>
        </authorList>
    </citation>
    <scope>NUCLEOTIDE SEQUENCE</scope>
</reference>
<dbReference type="CDD" id="cd00564">
    <property type="entry name" value="TMP_TenI"/>
    <property type="match status" value="1"/>
</dbReference>
<dbReference type="PANTHER" id="PTHR20857:SF15">
    <property type="entry name" value="THIAMINE-PHOSPHATE SYNTHASE"/>
    <property type="match status" value="1"/>
</dbReference>
<dbReference type="GO" id="GO:0004789">
    <property type="term" value="F:thiamine-phosphate diphosphorylase activity"/>
    <property type="evidence" value="ECO:0007669"/>
    <property type="project" value="UniProtKB-EC"/>
</dbReference>
<comment type="cofactor">
    <cofactor evidence="1">
        <name>Mg(2+)</name>
        <dbReference type="ChEBI" id="CHEBI:18420"/>
    </cofactor>
</comment>
<dbReference type="SUPFAM" id="SSF51391">
    <property type="entry name" value="Thiamin phosphate synthase"/>
    <property type="match status" value="1"/>
</dbReference>
<dbReference type="Pfam" id="PF02581">
    <property type="entry name" value="TMP-TENI"/>
    <property type="match status" value="1"/>
</dbReference>
<dbReference type="EC" id="2.5.1.3" evidence="3"/>
<comment type="catalytic activity">
    <reaction evidence="9">
        <text>2-(2-carboxy-4-methylthiazol-5-yl)ethyl phosphate + 4-amino-2-methyl-5-(diphosphooxymethyl)pyrimidine + 2 H(+) = thiamine phosphate + CO2 + diphosphate</text>
        <dbReference type="Rhea" id="RHEA:47848"/>
        <dbReference type="ChEBI" id="CHEBI:15378"/>
        <dbReference type="ChEBI" id="CHEBI:16526"/>
        <dbReference type="ChEBI" id="CHEBI:33019"/>
        <dbReference type="ChEBI" id="CHEBI:37575"/>
        <dbReference type="ChEBI" id="CHEBI:57841"/>
        <dbReference type="ChEBI" id="CHEBI:62890"/>
        <dbReference type="EC" id="2.5.1.3"/>
    </reaction>
</comment>
<dbReference type="InterPro" id="IPR036206">
    <property type="entry name" value="ThiamineP_synth_sf"/>
</dbReference>
<evidence type="ECO:0000256" key="2">
    <source>
        <dbReference type="ARBA" id="ARBA00005165"/>
    </source>
</evidence>
<dbReference type="AlphaFoldDB" id="A0AA35WD61"/>
<organism evidence="12 13">
    <name type="scientific">Geodia barretti</name>
    <name type="common">Barrett's horny sponge</name>
    <dbReference type="NCBI Taxonomy" id="519541"/>
    <lineage>
        <taxon>Eukaryota</taxon>
        <taxon>Metazoa</taxon>
        <taxon>Porifera</taxon>
        <taxon>Demospongiae</taxon>
        <taxon>Heteroscleromorpha</taxon>
        <taxon>Tetractinellida</taxon>
        <taxon>Astrophorina</taxon>
        <taxon>Geodiidae</taxon>
        <taxon>Geodia</taxon>
    </lineage>
</organism>
<dbReference type="InterPro" id="IPR013785">
    <property type="entry name" value="Aldolase_TIM"/>
</dbReference>
<dbReference type="EMBL" id="CASHTH010001587">
    <property type="protein sequence ID" value="CAI8017033.1"/>
    <property type="molecule type" value="Genomic_DNA"/>
</dbReference>
<evidence type="ECO:0000256" key="7">
    <source>
        <dbReference type="ARBA" id="ARBA00022977"/>
    </source>
</evidence>
<keyword evidence="13" id="KW-1185">Reference proteome</keyword>
<feature type="non-terminal residue" evidence="12">
    <location>
        <position position="1"/>
    </location>
</feature>
<evidence type="ECO:0000256" key="10">
    <source>
        <dbReference type="ARBA" id="ARBA00047883"/>
    </source>
</evidence>
<name>A0AA35WD61_GEOBA</name>
<comment type="catalytic activity">
    <reaction evidence="10">
        <text>2-[(2R,5Z)-2-carboxy-4-methylthiazol-5(2H)-ylidene]ethyl phosphate + 4-amino-2-methyl-5-(diphosphooxymethyl)pyrimidine + 2 H(+) = thiamine phosphate + CO2 + diphosphate</text>
        <dbReference type="Rhea" id="RHEA:47844"/>
        <dbReference type="ChEBI" id="CHEBI:15378"/>
        <dbReference type="ChEBI" id="CHEBI:16526"/>
        <dbReference type="ChEBI" id="CHEBI:33019"/>
        <dbReference type="ChEBI" id="CHEBI:37575"/>
        <dbReference type="ChEBI" id="CHEBI:57841"/>
        <dbReference type="ChEBI" id="CHEBI:62899"/>
        <dbReference type="EC" id="2.5.1.3"/>
    </reaction>
</comment>
<dbReference type="NCBIfam" id="TIGR00693">
    <property type="entry name" value="thiE"/>
    <property type="match status" value="1"/>
</dbReference>
<keyword evidence="7" id="KW-0784">Thiamine biosynthesis</keyword>
<dbReference type="GO" id="GO:0005737">
    <property type="term" value="C:cytoplasm"/>
    <property type="evidence" value="ECO:0007669"/>
    <property type="project" value="TreeGrafter"/>
</dbReference>
<evidence type="ECO:0000313" key="13">
    <source>
        <dbReference type="Proteomes" id="UP001174909"/>
    </source>
</evidence>
<keyword evidence="4" id="KW-0808">Transferase</keyword>
<evidence type="ECO:0000256" key="8">
    <source>
        <dbReference type="ARBA" id="ARBA00047334"/>
    </source>
</evidence>
<feature type="domain" description="Thiamine phosphate synthase/TenI" evidence="11">
    <location>
        <begin position="9"/>
        <end position="191"/>
    </location>
</feature>
<dbReference type="InterPro" id="IPR022998">
    <property type="entry name" value="ThiamineP_synth_TenI"/>
</dbReference>
<evidence type="ECO:0000256" key="4">
    <source>
        <dbReference type="ARBA" id="ARBA00022679"/>
    </source>
</evidence>
<comment type="catalytic activity">
    <reaction evidence="8">
        <text>4-methyl-5-(2-phosphooxyethyl)-thiazole + 4-amino-2-methyl-5-(diphosphooxymethyl)pyrimidine + H(+) = thiamine phosphate + diphosphate</text>
        <dbReference type="Rhea" id="RHEA:22328"/>
        <dbReference type="ChEBI" id="CHEBI:15378"/>
        <dbReference type="ChEBI" id="CHEBI:33019"/>
        <dbReference type="ChEBI" id="CHEBI:37575"/>
        <dbReference type="ChEBI" id="CHEBI:57841"/>
        <dbReference type="ChEBI" id="CHEBI:58296"/>
        <dbReference type="EC" id="2.5.1.3"/>
    </reaction>
</comment>
<protein>
    <recommendedName>
        <fullName evidence="3">thiamine phosphate synthase</fullName>
        <ecNumber evidence="3">2.5.1.3</ecNumber>
    </recommendedName>
</protein>
<comment type="pathway">
    <text evidence="2">Cofactor biosynthesis; thiamine diphosphate biosynthesis; thiamine phosphate from 4-amino-2-methyl-5-diphosphomethylpyrimidine and 4-methyl-5-(2-phosphoethyl)-thiazole: step 1/1.</text>
</comment>
<dbReference type="GO" id="GO:0009228">
    <property type="term" value="P:thiamine biosynthetic process"/>
    <property type="evidence" value="ECO:0007669"/>
    <property type="project" value="UniProtKB-KW"/>
</dbReference>
<keyword evidence="5" id="KW-0479">Metal-binding</keyword>
<dbReference type="GO" id="GO:0046872">
    <property type="term" value="F:metal ion binding"/>
    <property type="evidence" value="ECO:0007669"/>
    <property type="project" value="UniProtKB-KW"/>
</dbReference>
<evidence type="ECO:0000313" key="12">
    <source>
        <dbReference type="EMBL" id="CAI8017033.1"/>
    </source>
</evidence>
<evidence type="ECO:0000256" key="9">
    <source>
        <dbReference type="ARBA" id="ARBA00047851"/>
    </source>
</evidence>
<evidence type="ECO:0000256" key="6">
    <source>
        <dbReference type="ARBA" id="ARBA00022842"/>
    </source>
</evidence>
<keyword evidence="6" id="KW-0460">Magnesium</keyword>
<evidence type="ECO:0000259" key="11">
    <source>
        <dbReference type="Pfam" id="PF02581"/>
    </source>
</evidence>
<evidence type="ECO:0000256" key="3">
    <source>
        <dbReference type="ARBA" id="ARBA00012830"/>
    </source>
</evidence>
<dbReference type="FunFam" id="3.20.20.70:FF:000096">
    <property type="entry name" value="Thiamine-phosphate synthase"/>
    <property type="match status" value="1"/>
</dbReference>
<dbReference type="PANTHER" id="PTHR20857">
    <property type="entry name" value="THIAMINE-PHOSPHATE PYROPHOSPHORYLASE"/>
    <property type="match status" value="1"/>
</dbReference>
<proteinExistence type="inferred from homology"/>
<evidence type="ECO:0000256" key="1">
    <source>
        <dbReference type="ARBA" id="ARBA00001946"/>
    </source>
</evidence>
<gene>
    <name evidence="12" type="ORF">GBAR_LOCUS10394</name>
</gene>
<dbReference type="Proteomes" id="UP001174909">
    <property type="component" value="Unassembled WGS sequence"/>
</dbReference>
<evidence type="ECO:0000256" key="5">
    <source>
        <dbReference type="ARBA" id="ARBA00022723"/>
    </source>
</evidence>
<dbReference type="Gene3D" id="3.20.20.70">
    <property type="entry name" value="Aldolase class I"/>
    <property type="match status" value="1"/>
</dbReference>
<dbReference type="HAMAP" id="MF_00097">
    <property type="entry name" value="TMP_synthase"/>
    <property type="match status" value="1"/>
</dbReference>
<accession>A0AA35WD61</accession>
<sequence>QRSRQVRGLYVIVDPDATKGRDVIEIAEATLRGGASVIQLRDKTRDKGEVLQIARTLRALCDAHDALFIVNDDADIALLSDAHGLHVGQTDLPVGEARRVLTPEQIVGRSNNGVEESLHSAGQGADYVAVGAVYSTTTMGKSGRTSLGPDMIRQVKQAVSAPVVAIGGINADNIAEVARAGADCICVVSAVTYADDPGRSTAELVEIIESAR</sequence>
<dbReference type="InterPro" id="IPR034291">
    <property type="entry name" value="TMP_synthase"/>
</dbReference>